<evidence type="ECO:0000313" key="8">
    <source>
        <dbReference type="Proteomes" id="UP000006844"/>
    </source>
</evidence>
<keyword evidence="2" id="KW-0067">ATP-binding</keyword>
<dbReference type="Gene3D" id="3.40.50.300">
    <property type="entry name" value="P-loop containing nucleotide triphosphate hydrolases"/>
    <property type="match status" value="1"/>
</dbReference>
<evidence type="ECO:0000256" key="4">
    <source>
        <dbReference type="ARBA" id="ARBA00023125"/>
    </source>
</evidence>
<evidence type="ECO:0000259" key="6">
    <source>
        <dbReference type="PROSITE" id="PS50045"/>
    </source>
</evidence>
<dbReference type="SMART" id="SM00382">
    <property type="entry name" value="AAA"/>
    <property type="match status" value="1"/>
</dbReference>
<dbReference type="PROSITE" id="PS00676">
    <property type="entry name" value="SIGMA54_INTERACT_2"/>
    <property type="match status" value="1"/>
</dbReference>
<accession>E8V3Z7</accession>
<protein>
    <submittedName>
        <fullName evidence="7">Sigma54 specific transcriptional regulator, Fis family</fullName>
    </submittedName>
</protein>
<dbReference type="FunFam" id="3.40.50.300:FF:000006">
    <property type="entry name" value="DNA-binding transcriptional regulator NtrC"/>
    <property type="match status" value="1"/>
</dbReference>
<gene>
    <name evidence="7" type="ordered locus">AciPR4_0576</name>
</gene>
<dbReference type="STRING" id="401053.AciPR4_0576"/>
<dbReference type="SUPFAM" id="SSF52540">
    <property type="entry name" value="P-loop containing nucleoside triphosphate hydrolases"/>
    <property type="match status" value="1"/>
</dbReference>
<dbReference type="Proteomes" id="UP000006844">
    <property type="component" value="Chromosome"/>
</dbReference>
<dbReference type="Gene3D" id="1.10.10.60">
    <property type="entry name" value="Homeodomain-like"/>
    <property type="match status" value="1"/>
</dbReference>
<dbReference type="InterPro" id="IPR025943">
    <property type="entry name" value="Sigma_54_int_dom_ATP-bd_2"/>
</dbReference>
<dbReference type="Pfam" id="PF00158">
    <property type="entry name" value="Sigma54_activat"/>
    <property type="match status" value="1"/>
</dbReference>
<name>E8V3Z7_TERSS</name>
<keyword evidence="3" id="KW-0805">Transcription regulation</keyword>
<dbReference type="GO" id="GO:0006355">
    <property type="term" value="P:regulation of DNA-templated transcription"/>
    <property type="evidence" value="ECO:0007669"/>
    <property type="project" value="InterPro"/>
</dbReference>
<dbReference type="GO" id="GO:0005524">
    <property type="term" value="F:ATP binding"/>
    <property type="evidence" value="ECO:0007669"/>
    <property type="project" value="UniProtKB-KW"/>
</dbReference>
<dbReference type="PROSITE" id="PS00688">
    <property type="entry name" value="SIGMA54_INTERACT_3"/>
    <property type="match status" value="1"/>
</dbReference>
<dbReference type="PRINTS" id="PR01590">
    <property type="entry name" value="HTHFIS"/>
</dbReference>
<dbReference type="Pfam" id="PF02954">
    <property type="entry name" value="HTH_8"/>
    <property type="match status" value="1"/>
</dbReference>
<evidence type="ECO:0000256" key="3">
    <source>
        <dbReference type="ARBA" id="ARBA00023015"/>
    </source>
</evidence>
<dbReference type="CDD" id="cd00009">
    <property type="entry name" value="AAA"/>
    <property type="match status" value="1"/>
</dbReference>
<proteinExistence type="predicted"/>
<dbReference type="eggNOG" id="COG2204">
    <property type="taxonomic scope" value="Bacteria"/>
</dbReference>
<dbReference type="PANTHER" id="PTHR32071">
    <property type="entry name" value="TRANSCRIPTIONAL REGULATORY PROTEIN"/>
    <property type="match status" value="1"/>
</dbReference>
<dbReference type="KEGG" id="tsa:AciPR4_0576"/>
<evidence type="ECO:0000256" key="2">
    <source>
        <dbReference type="ARBA" id="ARBA00022840"/>
    </source>
</evidence>
<dbReference type="Gene3D" id="1.10.8.60">
    <property type="match status" value="1"/>
</dbReference>
<organism evidence="7 8">
    <name type="scientific">Terriglobus saanensis (strain ATCC BAA-1853 / DSM 23119 / SP1PR4)</name>
    <dbReference type="NCBI Taxonomy" id="401053"/>
    <lineage>
        <taxon>Bacteria</taxon>
        <taxon>Pseudomonadati</taxon>
        <taxon>Acidobacteriota</taxon>
        <taxon>Terriglobia</taxon>
        <taxon>Terriglobales</taxon>
        <taxon>Acidobacteriaceae</taxon>
        <taxon>Terriglobus</taxon>
    </lineage>
</organism>
<evidence type="ECO:0000256" key="1">
    <source>
        <dbReference type="ARBA" id="ARBA00022741"/>
    </source>
</evidence>
<dbReference type="InterPro" id="IPR003593">
    <property type="entry name" value="AAA+_ATPase"/>
</dbReference>
<keyword evidence="8" id="KW-1185">Reference proteome</keyword>
<dbReference type="InterPro" id="IPR025944">
    <property type="entry name" value="Sigma_54_int_dom_CS"/>
</dbReference>
<evidence type="ECO:0000256" key="5">
    <source>
        <dbReference type="ARBA" id="ARBA00023163"/>
    </source>
</evidence>
<feature type="domain" description="Sigma-54 factor interaction" evidence="6">
    <location>
        <begin position="52"/>
        <end position="281"/>
    </location>
</feature>
<dbReference type="Pfam" id="PF25601">
    <property type="entry name" value="AAA_lid_14"/>
    <property type="match status" value="1"/>
</dbReference>
<dbReference type="PROSITE" id="PS50045">
    <property type="entry name" value="SIGMA54_INTERACT_4"/>
    <property type="match status" value="1"/>
</dbReference>
<dbReference type="InterPro" id="IPR009057">
    <property type="entry name" value="Homeodomain-like_sf"/>
</dbReference>
<reference evidence="7 8" key="1">
    <citation type="journal article" date="2012" name="Stand. Genomic Sci.">
        <title>Complete genome sequence of Terriglobus saanensis type strain SP1PR4(T), an Acidobacteria from tundra soil.</title>
        <authorList>
            <person name="Rawat S.R."/>
            <person name="Mannisto M.K."/>
            <person name="Starovoytov V."/>
            <person name="Goodwin L."/>
            <person name="Nolan M."/>
            <person name="Hauser L."/>
            <person name="Land M."/>
            <person name="Davenport K.W."/>
            <person name="Woyke T."/>
            <person name="Haggblom M.M."/>
        </authorList>
    </citation>
    <scope>NUCLEOTIDE SEQUENCE</scope>
    <source>
        <strain evidence="8">ATCC BAA-1853 / DSM 23119 / SP1PR4</strain>
    </source>
</reference>
<dbReference type="InterPro" id="IPR002197">
    <property type="entry name" value="HTH_Fis"/>
</dbReference>
<dbReference type="InterPro" id="IPR002078">
    <property type="entry name" value="Sigma_54_int"/>
</dbReference>
<dbReference type="HOGENOM" id="CLU_000445_0_7_0"/>
<keyword evidence="4" id="KW-0238">DNA-binding</keyword>
<dbReference type="InterPro" id="IPR027417">
    <property type="entry name" value="P-loop_NTPase"/>
</dbReference>
<dbReference type="SUPFAM" id="SSF46689">
    <property type="entry name" value="Homeodomain-like"/>
    <property type="match status" value="1"/>
</dbReference>
<dbReference type="InterPro" id="IPR058031">
    <property type="entry name" value="AAA_lid_NorR"/>
</dbReference>
<sequence length="406" mass="45266">MENRQLAIGRQGAMDYIGIQSRRRQGMTSESSRDPQLRVAQRSPVFPPMDVMFGSTSVMQDIRKRIELIAATDVAVLLQGESGTGKELCAQLIHALSPRAKHPYVKVSCPVIPNALIETELFGYERGAFNGALSEKRGRVEQAHKGTLVLDEVGSLDLTVQGKILQLLEDGTFTRVGGHETLGIFTHIISIANGDLGRQVAEGSFRLELLYRINAVTISLPSLRQRKVDLPRLVEYFAQKHANEFHVTPRTISKDLLQLMLAYDWPGNIRQLDNLMRSYTVIGDESLVVQELAPSGTGRDKVSAEIDVTKPLSLKQITKSATKDLERQIILKVLQANSWNRQKTAKWLQISYRSLLYKLAEVGINHPETAEGHAEGLQNVVRPAPVEMRRLKPSLLETTIQLPVRA</sequence>
<keyword evidence="1" id="KW-0547">Nucleotide-binding</keyword>
<dbReference type="GO" id="GO:0043565">
    <property type="term" value="F:sequence-specific DNA binding"/>
    <property type="evidence" value="ECO:0007669"/>
    <property type="project" value="InterPro"/>
</dbReference>
<keyword evidence="5" id="KW-0804">Transcription</keyword>
<evidence type="ECO:0000313" key="7">
    <source>
        <dbReference type="EMBL" id="ADV81411.1"/>
    </source>
</evidence>
<dbReference type="AlphaFoldDB" id="E8V3Z7"/>
<dbReference type="EMBL" id="CP002467">
    <property type="protein sequence ID" value="ADV81411.1"/>
    <property type="molecule type" value="Genomic_DNA"/>
</dbReference>